<organism evidence="2">
    <name type="scientific">Rhizophora mucronata</name>
    <name type="common">Asiatic mangrove</name>
    <dbReference type="NCBI Taxonomy" id="61149"/>
    <lineage>
        <taxon>Eukaryota</taxon>
        <taxon>Viridiplantae</taxon>
        <taxon>Streptophyta</taxon>
        <taxon>Embryophyta</taxon>
        <taxon>Tracheophyta</taxon>
        <taxon>Spermatophyta</taxon>
        <taxon>Magnoliopsida</taxon>
        <taxon>eudicotyledons</taxon>
        <taxon>Gunneridae</taxon>
        <taxon>Pentapetalae</taxon>
        <taxon>rosids</taxon>
        <taxon>fabids</taxon>
        <taxon>Malpighiales</taxon>
        <taxon>Rhizophoraceae</taxon>
        <taxon>Rhizophora</taxon>
    </lineage>
</organism>
<dbReference type="AlphaFoldDB" id="A0A2P2MKQ2"/>
<evidence type="ECO:0000313" key="2">
    <source>
        <dbReference type="EMBL" id="MBX30784.1"/>
    </source>
</evidence>
<sequence length="103" mass="11034">MKCLKFLLVPGILVVLLTLVSPKACVASSNLTTSLGLSMAESDLDLEFMMGSEFGRLLASTSGYDAPLERGPTFACGRAEHYCVPGKNPAGTKEKCNPYKRDC</sequence>
<name>A0A2P2MKQ2_RHIMU</name>
<evidence type="ECO:0008006" key="3">
    <source>
        <dbReference type="Google" id="ProtNLM"/>
    </source>
</evidence>
<evidence type="ECO:0000256" key="1">
    <source>
        <dbReference type="SAM" id="SignalP"/>
    </source>
</evidence>
<keyword evidence="1" id="KW-0732">Signal</keyword>
<dbReference type="EMBL" id="GGEC01050300">
    <property type="protein sequence ID" value="MBX30784.1"/>
    <property type="molecule type" value="Transcribed_RNA"/>
</dbReference>
<feature type="chain" id="PRO_5015136608" description="Protein RALF-like 33" evidence="1">
    <location>
        <begin position="28"/>
        <end position="103"/>
    </location>
</feature>
<accession>A0A2P2MKQ2</accession>
<protein>
    <recommendedName>
        <fullName evidence="3">Protein RALF-like 33</fullName>
    </recommendedName>
</protein>
<feature type="signal peptide" evidence="1">
    <location>
        <begin position="1"/>
        <end position="27"/>
    </location>
</feature>
<proteinExistence type="predicted"/>
<reference evidence="2" key="1">
    <citation type="submission" date="2018-02" db="EMBL/GenBank/DDBJ databases">
        <title>Rhizophora mucronata_Transcriptome.</title>
        <authorList>
            <person name="Meera S.P."/>
            <person name="Sreeshan A."/>
            <person name="Augustine A."/>
        </authorList>
    </citation>
    <scope>NUCLEOTIDE SEQUENCE</scope>
    <source>
        <tissue evidence="2">Leaf</tissue>
    </source>
</reference>